<dbReference type="RefSeq" id="WP_162847392.1">
    <property type="nucleotide sequence ID" value="NZ_SNWP01000011.1"/>
</dbReference>
<accession>A0A4R6IUW6</accession>
<keyword evidence="1" id="KW-0732">Signal</keyword>
<dbReference type="AlphaFoldDB" id="A0A4R6IUW6"/>
<comment type="caution">
    <text evidence="3">The sequence shown here is derived from an EMBL/GenBank/DDBJ whole genome shotgun (WGS) entry which is preliminary data.</text>
</comment>
<keyword evidence="4" id="KW-1185">Reference proteome</keyword>
<sequence>MKRKLSTSSFVQLLILLVSVVMFAGSCANIVPPSGGDRDSLPPRLVMALPKDSAVNVKTKNITLSFDEFVELDNTSENIIYSPVLKSTPAADYKLRNVTIKFRDSLEPNTTYSIDFGSAIKDVNEENIARNFRYVFSTGPTIDFNTYAGKVIVAETGKIDSTLWVVLHRDLSDSAIQKLQPRFYTRLNGKGEFSFKNLPAGTFAAYVVNKNSYNKVFDSTELFAFRNGPVTINGNTSGDTLYAFIESPKPAKTATDAGAALPPSLKDDRRLRYLPVFDNGQQDLMSDLPLYFNRKLFAVDTTKIALLDSNFKAIQGYKVNLDSTRKKLIIDYPWKENMVYKLIMQKEALADTNAVTLPKSDTVTILSRKETEYGTVRFRLPNIDTSLHPIIQLVKNEEITASYPVTVNDFTIKRFKPGTYDVRILYDTNKNGKWDTGHFSAGKKQQPERVISIPRTLNIRANWDNEVTIALQ</sequence>
<dbReference type="EMBL" id="SNWP01000011">
    <property type="protein sequence ID" value="TDO26419.1"/>
    <property type="molecule type" value="Genomic_DNA"/>
</dbReference>
<organism evidence="3 4">
    <name type="scientific">Sediminibacterium goheungense</name>
    <dbReference type="NCBI Taxonomy" id="1086393"/>
    <lineage>
        <taxon>Bacteria</taxon>
        <taxon>Pseudomonadati</taxon>
        <taxon>Bacteroidota</taxon>
        <taxon>Chitinophagia</taxon>
        <taxon>Chitinophagales</taxon>
        <taxon>Chitinophagaceae</taxon>
        <taxon>Sediminibacterium</taxon>
    </lineage>
</organism>
<dbReference type="InterPro" id="IPR032812">
    <property type="entry name" value="SbsA_Ig"/>
</dbReference>
<proteinExistence type="predicted"/>
<gene>
    <name evidence="3" type="ORF">BC659_1725</name>
</gene>
<name>A0A4R6IUW6_9BACT</name>
<evidence type="ECO:0000313" key="3">
    <source>
        <dbReference type="EMBL" id="TDO26419.1"/>
    </source>
</evidence>
<feature type="domain" description="SbsA Ig-like" evidence="2">
    <location>
        <begin position="39"/>
        <end position="138"/>
    </location>
</feature>
<evidence type="ECO:0000313" key="4">
    <source>
        <dbReference type="Proteomes" id="UP000295741"/>
    </source>
</evidence>
<protein>
    <submittedName>
        <fullName evidence="3">Ig-like domain-containing protein</fullName>
    </submittedName>
</protein>
<evidence type="ECO:0000259" key="2">
    <source>
        <dbReference type="Pfam" id="PF13205"/>
    </source>
</evidence>
<evidence type="ECO:0000256" key="1">
    <source>
        <dbReference type="ARBA" id="ARBA00022729"/>
    </source>
</evidence>
<dbReference type="Proteomes" id="UP000295741">
    <property type="component" value="Unassembled WGS sequence"/>
</dbReference>
<reference evidence="3 4" key="1">
    <citation type="submission" date="2019-03" db="EMBL/GenBank/DDBJ databases">
        <title>Genomic Encyclopedia of Archaeal and Bacterial Type Strains, Phase II (KMG-II): from individual species to whole genera.</title>
        <authorList>
            <person name="Goeker M."/>
        </authorList>
    </citation>
    <scope>NUCLEOTIDE SEQUENCE [LARGE SCALE GENOMIC DNA]</scope>
    <source>
        <strain evidence="3 4">DSM 28323</strain>
    </source>
</reference>
<dbReference type="Pfam" id="PF13205">
    <property type="entry name" value="Big_5"/>
    <property type="match status" value="1"/>
</dbReference>
<dbReference type="PROSITE" id="PS51257">
    <property type="entry name" value="PROKAR_LIPOPROTEIN"/>
    <property type="match status" value="1"/>
</dbReference>